<comment type="caution">
    <text evidence="4">The sequence shown here is derived from an EMBL/GenBank/DDBJ whole genome shotgun (WGS) entry which is preliminary data.</text>
</comment>
<dbReference type="EMBL" id="JAVIJP010000047">
    <property type="protein sequence ID" value="KAL3626319.1"/>
    <property type="molecule type" value="Genomic_DNA"/>
</dbReference>
<evidence type="ECO:0000256" key="2">
    <source>
        <dbReference type="ARBA" id="ARBA00024341"/>
    </source>
</evidence>
<dbReference type="Gene3D" id="1.20.5.190">
    <property type="match status" value="1"/>
</dbReference>
<dbReference type="PANTHER" id="PTHR32295">
    <property type="entry name" value="IQ-DOMAIN 5-RELATED"/>
    <property type="match status" value="1"/>
</dbReference>
<keyword evidence="5" id="KW-1185">Reference proteome</keyword>
<dbReference type="SMART" id="SM00015">
    <property type="entry name" value="IQ"/>
    <property type="match status" value="2"/>
</dbReference>
<dbReference type="AlphaFoldDB" id="A0ABD3CAI1"/>
<dbReference type="Pfam" id="PF00612">
    <property type="entry name" value="IQ"/>
    <property type="match status" value="2"/>
</dbReference>
<comment type="similarity">
    <text evidence="2">Belongs to the IQD family.</text>
</comment>
<sequence>MKEDYGENRQVDKKFLTGKKDIKEKFEKQSKNNEQIQGHNHQDLANNGGYEHSPGTPISTPQPTTPREKRRWSFRRSSVASPAGRQELGSGDGDQQVENESRKHAVAVAVATAAAAAVTQLTAGGGEYGRGRSAEEAAAVKIQSFFRAYLARKALNALKGLVKLQALVRGHLVRKQATATLRCMQALVTVQSRALAQRLKLSEQIKHIDQRPS</sequence>
<evidence type="ECO:0000313" key="5">
    <source>
        <dbReference type="Proteomes" id="UP001632038"/>
    </source>
</evidence>
<evidence type="ECO:0000313" key="4">
    <source>
        <dbReference type="EMBL" id="KAL3626319.1"/>
    </source>
</evidence>
<dbReference type="Proteomes" id="UP001632038">
    <property type="component" value="Unassembled WGS sequence"/>
</dbReference>
<name>A0ABD3CAI1_9LAMI</name>
<keyword evidence="1" id="KW-0112">Calmodulin-binding</keyword>
<feature type="region of interest" description="Disordered" evidence="3">
    <location>
        <begin position="1"/>
        <end position="102"/>
    </location>
</feature>
<evidence type="ECO:0000256" key="1">
    <source>
        <dbReference type="ARBA" id="ARBA00022860"/>
    </source>
</evidence>
<accession>A0ABD3CAI1</accession>
<reference evidence="5" key="1">
    <citation type="journal article" date="2024" name="IScience">
        <title>Strigolactones Initiate the Formation of Haustorium-like Structures in Castilleja.</title>
        <authorList>
            <person name="Buerger M."/>
            <person name="Peterson D."/>
            <person name="Chory J."/>
        </authorList>
    </citation>
    <scope>NUCLEOTIDE SEQUENCE [LARGE SCALE GENOMIC DNA]</scope>
</reference>
<dbReference type="PROSITE" id="PS50096">
    <property type="entry name" value="IQ"/>
    <property type="match status" value="2"/>
</dbReference>
<organism evidence="4 5">
    <name type="scientific">Castilleja foliolosa</name>
    <dbReference type="NCBI Taxonomy" id="1961234"/>
    <lineage>
        <taxon>Eukaryota</taxon>
        <taxon>Viridiplantae</taxon>
        <taxon>Streptophyta</taxon>
        <taxon>Embryophyta</taxon>
        <taxon>Tracheophyta</taxon>
        <taxon>Spermatophyta</taxon>
        <taxon>Magnoliopsida</taxon>
        <taxon>eudicotyledons</taxon>
        <taxon>Gunneridae</taxon>
        <taxon>Pentapetalae</taxon>
        <taxon>asterids</taxon>
        <taxon>lamiids</taxon>
        <taxon>Lamiales</taxon>
        <taxon>Orobanchaceae</taxon>
        <taxon>Pedicularideae</taxon>
        <taxon>Castillejinae</taxon>
        <taxon>Castilleja</taxon>
    </lineage>
</organism>
<gene>
    <name evidence="4" type="primary">IQD19_2</name>
    <name evidence="4" type="ORF">CASFOL_029868</name>
</gene>
<dbReference type="GO" id="GO:0005516">
    <property type="term" value="F:calmodulin binding"/>
    <property type="evidence" value="ECO:0007669"/>
    <property type="project" value="UniProtKB-KW"/>
</dbReference>
<dbReference type="PANTHER" id="PTHR32295:SF45">
    <property type="entry name" value="PROTEIN IQ-DOMAIN 19"/>
    <property type="match status" value="1"/>
</dbReference>
<dbReference type="InterPro" id="IPR000048">
    <property type="entry name" value="IQ_motif_EF-hand-BS"/>
</dbReference>
<proteinExistence type="inferred from homology"/>
<evidence type="ECO:0000256" key="3">
    <source>
        <dbReference type="SAM" id="MobiDB-lite"/>
    </source>
</evidence>
<feature type="compositionally biased region" description="Basic and acidic residues" evidence="3">
    <location>
        <begin position="1"/>
        <end position="31"/>
    </location>
</feature>
<feature type="compositionally biased region" description="Polar residues" evidence="3">
    <location>
        <begin position="32"/>
        <end position="45"/>
    </location>
</feature>
<protein>
    <submittedName>
        <fullName evidence="4">Uncharacterized protein</fullName>
    </submittedName>
</protein>